<sequence>MSLQRNAERASVSGAQGMPKHRVSWTAKGREIFLQKKRPPSWLQHRSATRSTHRLRPSSSEPTQSLSGIPNLPFDISFEMFSNLAPQDLLTLSRTTEAFRQLLFDRRLATVWKAARQRTFPDAPQCPEDVSEPFSTRDMR</sequence>
<dbReference type="AlphaFoldDB" id="A0A371CSV4"/>
<evidence type="ECO:0000259" key="2">
    <source>
        <dbReference type="PROSITE" id="PS50181"/>
    </source>
</evidence>
<dbReference type="Proteomes" id="UP000256964">
    <property type="component" value="Unassembled WGS sequence"/>
</dbReference>
<keyword evidence="4" id="KW-1185">Reference proteome</keyword>
<gene>
    <name evidence="3" type="ORF">OH76DRAFT_1206587</name>
</gene>
<organism evidence="3 4">
    <name type="scientific">Lentinus brumalis</name>
    <dbReference type="NCBI Taxonomy" id="2498619"/>
    <lineage>
        <taxon>Eukaryota</taxon>
        <taxon>Fungi</taxon>
        <taxon>Dikarya</taxon>
        <taxon>Basidiomycota</taxon>
        <taxon>Agaricomycotina</taxon>
        <taxon>Agaricomycetes</taxon>
        <taxon>Polyporales</taxon>
        <taxon>Polyporaceae</taxon>
        <taxon>Lentinus</taxon>
    </lineage>
</organism>
<feature type="region of interest" description="Disordered" evidence="1">
    <location>
        <begin position="1"/>
        <end position="69"/>
    </location>
</feature>
<name>A0A371CSV4_9APHY</name>
<accession>A0A371CSV4</accession>
<feature type="compositionally biased region" description="Basic residues" evidence="1">
    <location>
        <begin position="47"/>
        <end position="56"/>
    </location>
</feature>
<dbReference type="Gene3D" id="1.20.1280.50">
    <property type="match status" value="1"/>
</dbReference>
<dbReference type="InterPro" id="IPR001810">
    <property type="entry name" value="F-box_dom"/>
</dbReference>
<dbReference type="SUPFAM" id="SSF81383">
    <property type="entry name" value="F-box domain"/>
    <property type="match status" value="1"/>
</dbReference>
<feature type="domain" description="F-box" evidence="2">
    <location>
        <begin position="66"/>
        <end position="115"/>
    </location>
</feature>
<dbReference type="STRING" id="139420.A0A371CSV4"/>
<evidence type="ECO:0000256" key="1">
    <source>
        <dbReference type="SAM" id="MobiDB-lite"/>
    </source>
</evidence>
<dbReference type="OrthoDB" id="2322499at2759"/>
<feature type="compositionally biased region" description="Polar residues" evidence="1">
    <location>
        <begin position="57"/>
        <end position="68"/>
    </location>
</feature>
<reference evidence="3 4" key="1">
    <citation type="journal article" date="2018" name="Biotechnol. Biofuels">
        <title>Integrative visual omics of the white-rot fungus Polyporus brumalis exposes the biotechnological potential of its oxidative enzymes for delignifying raw plant biomass.</title>
        <authorList>
            <person name="Miyauchi S."/>
            <person name="Rancon A."/>
            <person name="Drula E."/>
            <person name="Hage H."/>
            <person name="Chaduli D."/>
            <person name="Favel A."/>
            <person name="Grisel S."/>
            <person name="Henrissat B."/>
            <person name="Herpoel-Gimbert I."/>
            <person name="Ruiz-Duenas F.J."/>
            <person name="Chevret D."/>
            <person name="Hainaut M."/>
            <person name="Lin J."/>
            <person name="Wang M."/>
            <person name="Pangilinan J."/>
            <person name="Lipzen A."/>
            <person name="Lesage-Meessen L."/>
            <person name="Navarro D."/>
            <person name="Riley R."/>
            <person name="Grigoriev I.V."/>
            <person name="Zhou S."/>
            <person name="Raouche S."/>
            <person name="Rosso M.N."/>
        </authorList>
    </citation>
    <scope>NUCLEOTIDE SEQUENCE [LARGE SCALE GENOMIC DNA]</scope>
    <source>
        <strain evidence="3 4">BRFM 1820</strain>
    </source>
</reference>
<proteinExistence type="predicted"/>
<protein>
    <recommendedName>
        <fullName evidence="2">F-box domain-containing protein</fullName>
    </recommendedName>
</protein>
<dbReference type="InterPro" id="IPR036047">
    <property type="entry name" value="F-box-like_dom_sf"/>
</dbReference>
<dbReference type="EMBL" id="KZ857466">
    <property type="protein sequence ID" value="RDX43362.1"/>
    <property type="molecule type" value="Genomic_DNA"/>
</dbReference>
<evidence type="ECO:0000313" key="4">
    <source>
        <dbReference type="Proteomes" id="UP000256964"/>
    </source>
</evidence>
<dbReference type="PROSITE" id="PS50181">
    <property type="entry name" value="FBOX"/>
    <property type="match status" value="1"/>
</dbReference>
<evidence type="ECO:0000313" key="3">
    <source>
        <dbReference type="EMBL" id="RDX43362.1"/>
    </source>
</evidence>